<name>A0ABZ2PN72_9NOCA</name>
<organism evidence="1 2">
    <name type="scientific">Rhodococcus sovatensis</name>
    <dbReference type="NCBI Taxonomy" id="1805840"/>
    <lineage>
        <taxon>Bacteria</taxon>
        <taxon>Bacillati</taxon>
        <taxon>Actinomycetota</taxon>
        <taxon>Actinomycetes</taxon>
        <taxon>Mycobacteriales</taxon>
        <taxon>Nocardiaceae</taxon>
        <taxon>Rhodococcus</taxon>
    </lineage>
</organism>
<evidence type="ECO:0000313" key="1">
    <source>
        <dbReference type="EMBL" id="WXG69457.1"/>
    </source>
</evidence>
<sequence length="70" mass="7608">MATAQEKQDSAFAAYRMAKDHEYALAGERGQSDPDIPLVVEDEDVEFHSAIEAEVSAQRALSAALRAVDD</sequence>
<dbReference type="Proteomes" id="UP001432000">
    <property type="component" value="Chromosome"/>
</dbReference>
<dbReference type="RefSeq" id="WP_338890249.1">
    <property type="nucleotide sequence ID" value="NZ_CP147846.1"/>
</dbReference>
<reference evidence="1 2" key="1">
    <citation type="submission" date="2024-03" db="EMBL/GenBank/DDBJ databases">
        <title>Natural products discovery in diverse microorganisms through a two-stage MS feature dereplication strategy.</title>
        <authorList>
            <person name="Zhang R."/>
        </authorList>
    </citation>
    <scope>NUCLEOTIDE SEQUENCE [LARGE SCALE GENOMIC DNA]</scope>
    <source>
        <strain evidence="1 2">18930</strain>
    </source>
</reference>
<proteinExistence type="predicted"/>
<keyword evidence="2" id="KW-1185">Reference proteome</keyword>
<gene>
    <name evidence="1" type="ORF">WDS16_02535</name>
</gene>
<protein>
    <submittedName>
        <fullName evidence="1">Uncharacterized protein</fullName>
    </submittedName>
</protein>
<dbReference type="EMBL" id="CP147846">
    <property type="protein sequence ID" value="WXG69457.1"/>
    <property type="molecule type" value="Genomic_DNA"/>
</dbReference>
<evidence type="ECO:0000313" key="2">
    <source>
        <dbReference type="Proteomes" id="UP001432000"/>
    </source>
</evidence>
<accession>A0ABZ2PN72</accession>